<keyword evidence="3 8" id="KW-0813">Transport</keyword>
<evidence type="ECO:0000256" key="1">
    <source>
        <dbReference type="ARBA" id="ARBA00004651"/>
    </source>
</evidence>
<keyword evidence="4" id="KW-1003">Cell membrane</keyword>
<reference evidence="10 11" key="1">
    <citation type="journal article" date="2017" name="New Microbes New Infect">
        <title>Genome sequence of 'Leucobacter massiliensis' sp. nov. isolated from human pharynx after travel to the 2014 Hajj.</title>
        <authorList>
            <person name="Leangapichart T."/>
            <person name="Gautret P."/>
            <person name="Nguyen T.T."/>
            <person name="Armstrong N."/>
            <person name="Rolain J.M."/>
        </authorList>
    </citation>
    <scope>NUCLEOTIDE SEQUENCE [LARGE SCALE GENOMIC DNA]</scope>
    <source>
        <strain evidence="10 11">122RC15</strain>
    </source>
</reference>
<dbReference type="PROSITE" id="PS50928">
    <property type="entry name" value="ABC_TM1"/>
    <property type="match status" value="1"/>
</dbReference>
<evidence type="ECO:0000256" key="2">
    <source>
        <dbReference type="ARBA" id="ARBA00007069"/>
    </source>
</evidence>
<dbReference type="Proteomes" id="UP000238650">
    <property type="component" value="Unassembled WGS sequence"/>
</dbReference>
<feature type="transmembrane region" description="Helical" evidence="8">
    <location>
        <begin position="89"/>
        <end position="109"/>
    </location>
</feature>
<dbReference type="Pfam" id="PF00528">
    <property type="entry name" value="BPD_transp_1"/>
    <property type="match status" value="1"/>
</dbReference>
<dbReference type="Gene3D" id="1.10.3720.10">
    <property type="entry name" value="MetI-like"/>
    <property type="match status" value="1"/>
</dbReference>
<feature type="domain" description="ABC transmembrane type-1" evidence="9">
    <location>
        <begin position="85"/>
        <end position="286"/>
    </location>
</feature>
<dbReference type="EMBL" id="MWZD01000017">
    <property type="protein sequence ID" value="PRI11084.1"/>
    <property type="molecule type" value="Genomic_DNA"/>
</dbReference>
<feature type="transmembrane region" description="Helical" evidence="8">
    <location>
        <begin position="26"/>
        <end position="54"/>
    </location>
</feature>
<dbReference type="AlphaFoldDB" id="A0A2S9QNB7"/>
<comment type="caution">
    <text evidence="10">The sequence shown here is derived from an EMBL/GenBank/DDBJ whole genome shotgun (WGS) entry which is preliminary data.</text>
</comment>
<evidence type="ECO:0000256" key="4">
    <source>
        <dbReference type="ARBA" id="ARBA00022475"/>
    </source>
</evidence>
<feature type="transmembrane region" description="Helical" evidence="8">
    <location>
        <begin position="219"/>
        <end position="246"/>
    </location>
</feature>
<name>A0A2S9QNB7_9MICO</name>
<dbReference type="InterPro" id="IPR000515">
    <property type="entry name" value="MetI-like"/>
</dbReference>
<keyword evidence="5 8" id="KW-0812">Transmembrane</keyword>
<keyword evidence="11" id="KW-1185">Reference proteome</keyword>
<organism evidence="10 11">
    <name type="scientific">Leucobacter massiliensis</name>
    <dbReference type="NCBI Taxonomy" id="1686285"/>
    <lineage>
        <taxon>Bacteria</taxon>
        <taxon>Bacillati</taxon>
        <taxon>Actinomycetota</taxon>
        <taxon>Actinomycetes</taxon>
        <taxon>Micrococcales</taxon>
        <taxon>Microbacteriaceae</taxon>
        <taxon>Leucobacter</taxon>
    </lineage>
</organism>
<dbReference type="SUPFAM" id="SSF161098">
    <property type="entry name" value="MetI-like"/>
    <property type="match status" value="1"/>
</dbReference>
<evidence type="ECO:0000259" key="9">
    <source>
        <dbReference type="PROSITE" id="PS50928"/>
    </source>
</evidence>
<dbReference type="GO" id="GO:0005886">
    <property type="term" value="C:plasma membrane"/>
    <property type="evidence" value="ECO:0007669"/>
    <property type="project" value="UniProtKB-SubCell"/>
</dbReference>
<dbReference type="PANTHER" id="PTHR42929:SF1">
    <property type="entry name" value="INNER MEMBRANE ABC TRANSPORTER PERMEASE PROTEIN YDCU-RELATED"/>
    <property type="match status" value="1"/>
</dbReference>
<proteinExistence type="inferred from homology"/>
<evidence type="ECO:0000256" key="3">
    <source>
        <dbReference type="ARBA" id="ARBA00022448"/>
    </source>
</evidence>
<evidence type="ECO:0000256" key="8">
    <source>
        <dbReference type="RuleBase" id="RU363032"/>
    </source>
</evidence>
<sequence length="295" mass="31639">MSTQTVLERRPKPISTALYRHPRGRLAALLTLPMAWLIGVYIFSLALMLITAFWTTDPFTSRVKPGFTLDNFEQILTVPAFAGTALRTLGIALAVTAICAVFSIPLAVFMAKVARPGLRAVLAVLVTLPLWAGYLVKIIGMRLVWTEEGFFNWSLSMFGISGPGFGVLATILTLVYLWFPYMAIPVYAAVAQIPDNLFDASSDLGAGGARTIRTVVAPLLLPSLIAGSVFTFSLSLGDFIAAMYVGGSNTQMIGSIISQNINLNPPLAAAFSVVPIVLVVIYLAAVRRTGALNNL</sequence>
<dbReference type="CDD" id="cd06261">
    <property type="entry name" value="TM_PBP2"/>
    <property type="match status" value="1"/>
</dbReference>
<feature type="transmembrane region" description="Helical" evidence="8">
    <location>
        <begin position="121"/>
        <end position="145"/>
    </location>
</feature>
<keyword evidence="7 8" id="KW-0472">Membrane</keyword>
<comment type="subcellular location">
    <subcellularLocation>
        <location evidence="1 8">Cell membrane</location>
        <topology evidence="1 8">Multi-pass membrane protein</topology>
    </subcellularLocation>
</comment>
<dbReference type="PANTHER" id="PTHR42929">
    <property type="entry name" value="INNER MEMBRANE ABC TRANSPORTER PERMEASE PROTEIN YDCU-RELATED-RELATED"/>
    <property type="match status" value="1"/>
</dbReference>
<evidence type="ECO:0000313" key="10">
    <source>
        <dbReference type="EMBL" id="PRI11084.1"/>
    </source>
</evidence>
<feature type="transmembrane region" description="Helical" evidence="8">
    <location>
        <begin position="266"/>
        <end position="285"/>
    </location>
</feature>
<comment type="similarity">
    <text evidence="2">Belongs to the binding-protein-dependent transport system permease family. CysTW subfamily.</text>
</comment>
<accession>A0A2S9QNB7</accession>
<protein>
    <submittedName>
        <fullName evidence="10">Spermidine/putrescine ABC transporter permease</fullName>
    </submittedName>
</protein>
<evidence type="ECO:0000256" key="7">
    <source>
        <dbReference type="ARBA" id="ARBA00023136"/>
    </source>
</evidence>
<dbReference type="RefSeq" id="WP_105805541.1">
    <property type="nucleotide sequence ID" value="NZ_MWZD01000017.1"/>
</dbReference>
<keyword evidence="6 8" id="KW-1133">Transmembrane helix</keyword>
<dbReference type="GO" id="GO:0055085">
    <property type="term" value="P:transmembrane transport"/>
    <property type="evidence" value="ECO:0007669"/>
    <property type="project" value="InterPro"/>
</dbReference>
<dbReference type="OrthoDB" id="9808619at2"/>
<evidence type="ECO:0000256" key="6">
    <source>
        <dbReference type="ARBA" id="ARBA00022989"/>
    </source>
</evidence>
<dbReference type="InterPro" id="IPR035906">
    <property type="entry name" value="MetI-like_sf"/>
</dbReference>
<evidence type="ECO:0000313" key="11">
    <source>
        <dbReference type="Proteomes" id="UP000238650"/>
    </source>
</evidence>
<gene>
    <name evidence="10" type="ORF">B4915_09495</name>
</gene>
<feature type="transmembrane region" description="Helical" evidence="8">
    <location>
        <begin position="157"/>
        <end position="179"/>
    </location>
</feature>
<evidence type="ECO:0000256" key="5">
    <source>
        <dbReference type="ARBA" id="ARBA00022692"/>
    </source>
</evidence>